<protein>
    <submittedName>
        <fullName evidence="5">AraC-like DNA-binding protein</fullName>
    </submittedName>
</protein>
<dbReference type="EMBL" id="QICL01000003">
    <property type="protein sequence ID" value="PXV67390.1"/>
    <property type="molecule type" value="Genomic_DNA"/>
</dbReference>
<name>A0A2V3PU14_9BACT</name>
<evidence type="ECO:0000256" key="1">
    <source>
        <dbReference type="ARBA" id="ARBA00023015"/>
    </source>
</evidence>
<dbReference type="PANTHER" id="PTHR43280:SF10">
    <property type="entry name" value="REGULATORY PROTEIN POCR"/>
    <property type="match status" value="1"/>
</dbReference>
<evidence type="ECO:0000313" key="5">
    <source>
        <dbReference type="EMBL" id="PXV67390.1"/>
    </source>
</evidence>
<dbReference type="InterPro" id="IPR014710">
    <property type="entry name" value="RmlC-like_jellyroll"/>
</dbReference>
<keyword evidence="2 5" id="KW-0238">DNA-binding</keyword>
<evidence type="ECO:0000256" key="3">
    <source>
        <dbReference type="ARBA" id="ARBA00023163"/>
    </source>
</evidence>
<dbReference type="PANTHER" id="PTHR43280">
    <property type="entry name" value="ARAC-FAMILY TRANSCRIPTIONAL REGULATOR"/>
    <property type="match status" value="1"/>
</dbReference>
<dbReference type="InterPro" id="IPR018060">
    <property type="entry name" value="HTH_AraC"/>
</dbReference>
<dbReference type="SMART" id="SM00342">
    <property type="entry name" value="HTH_ARAC"/>
    <property type="match status" value="1"/>
</dbReference>
<dbReference type="RefSeq" id="WP_110309548.1">
    <property type="nucleotide sequence ID" value="NZ_QICL01000003.1"/>
</dbReference>
<evidence type="ECO:0000256" key="2">
    <source>
        <dbReference type="ARBA" id="ARBA00023125"/>
    </source>
</evidence>
<keyword evidence="3" id="KW-0804">Transcription</keyword>
<dbReference type="SUPFAM" id="SSF46689">
    <property type="entry name" value="Homeodomain-like"/>
    <property type="match status" value="2"/>
</dbReference>
<keyword evidence="1" id="KW-0805">Transcription regulation</keyword>
<dbReference type="InterPro" id="IPR009057">
    <property type="entry name" value="Homeodomain-like_sf"/>
</dbReference>
<evidence type="ECO:0000259" key="4">
    <source>
        <dbReference type="PROSITE" id="PS01124"/>
    </source>
</evidence>
<proteinExistence type="predicted"/>
<dbReference type="Pfam" id="PF12833">
    <property type="entry name" value="HTH_18"/>
    <property type="match status" value="1"/>
</dbReference>
<evidence type="ECO:0000313" key="6">
    <source>
        <dbReference type="Proteomes" id="UP000247973"/>
    </source>
</evidence>
<keyword evidence="6" id="KW-1185">Reference proteome</keyword>
<dbReference type="Proteomes" id="UP000247973">
    <property type="component" value="Unassembled WGS sequence"/>
</dbReference>
<accession>A0A2V3PU14</accession>
<feature type="domain" description="HTH araC/xylS-type" evidence="4">
    <location>
        <begin position="180"/>
        <end position="278"/>
    </location>
</feature>
<dbReference type="GO" id="GO:0043565">
    <property type="term" value="F:sequence-specific DNA binding"/>
    <property type="evidence" value="ECO:0007669"/>
    <property type="project" value="InterPro"/>
</dbReference>
<reference evidence="5 6" key="1">
    <citation type="submission" date="2018-03" db="EMBL/GenBank/DDBJ databases">
        <title>Genomic Encyclopedia of Archaeal and Bacterial Type Strains, Phase II (KMG-II): from individual species to whole genera.</title>
        <authorList>
            <person name="Goeker M."/>
        </authorList>
    </citation>
    <scope>NUCLEOTIDE SEQUENCE [LARGE SCALE GENOMIC DNA]</scope>
    <source>
        <strain evidence="5 6">DSM 100214</strain>
    </source>
</reference>
<dbReference type="Gene3D" id="2.60.120.10">
    <property type="entry name" value="Jelly Rolls"/>
    <property type="match status" value="1"/>
</dbReference>
<sequence>MSILYLEEHSSCSNYISDFCSSFKHYILNKGRFLYSKEKGYHCILFMLHGKISVSIDSQRYILEKNTSIFIPLHSAYQISTLLDSTFIISYFDKPIDLCEKTALESLKFTEPEPCNTSPVLKLKEPFELFLSSLELYLKEGASCKHFHAIKQKEMFFIFRYFYTRNEVYSFFKTIISRDLDFKSTVLQNYSNVTSVKELAEKCNYSLSSFNRCFKDNFNESPSIWLQTQKIKHIKIKLNNKNISFSQIINEFNFSSPSHFTVFCRKHLHLTPSEYRKSLR</sequence>
<dbReference type="AlphaFoldDB" id="A0A2V3PU14"/>
<dbReference type="Gene3D" id="1.10.10.60">
    <property type="entry name" value="Homeodomain-like"/>
    <property type="match status" value="1"/>
</dbReference>
<dbReference type="PROSITE" id="PS01124">
    <property type="entry name" value="HTH_ARAC_FAMILY_2"/>
    <property type="match status" value="1"/>
</dbReference>
<comment type="caution">
    <text evidence="5">The sequence shown here is derived from an EMBL/GenBank/DDBJ whole genome shotgun (WGS) entry which is preliminary data.</text>
</comment>
<dbReference type="GO" id="GO:0003700">
    <property type="term" value="F:DNA-binding transcription factor activity"/>
    <property type="evidence" value="ECO:0007669"/>
    <property type="project" value="InterPro"/>
</dbReference>
<gene>
    <name evidence="5" type="ORF">CLV62_10363</name>
</gene>
<dbReference type="OrthoDB" id="1031098at2"/>
<organism evidence="5 6">
    <name type="scientific">Dysgonomonas alginatilytica</name>
    <dbReference type="NCBI Taxonomy" id="1605892"/>
    <lineage>
        <taxon>Bacteria</taxon>
        <taxon>Pseudomonadati</taxon>
        <taxon>Bacteroidota</taxon>
        <taxon>Bacteroidia</taxon>
        <taxon>Bacteroidales</taxon>
        <taxon>Dysgonomonadaceae</taxon>
        <taxon>Dysgonomonas</taxon>
    </lineage>
</organism>